<evidence type="ECO:0000313" key="2">
    <source>
        <dbReference type="EMBL" id="SFE79987.1"/>
    </source>
</evidence>
<dbReference type="InterPro" id="IPR024072">
    <property type="entry name" value="DHFR-like_dom_sf"/>
</dbReference>
<dbReference type="InterPro" id="IPR002734">
    <property type="entry name" value="RibDG_C"/>
</dbReference>
<sequence>MRKVILWASVSLDGYYEGPGGDISWHQVSPQLHAYFNEEIATHSAFLEGRRTHQLMTEFWPTADEDPANAGPVAEFAEIWRRITKIVYSRTLTAADAPWADRLERRVDVGAVAALKAQPGGDMTVGGADLAATFLELGLVDEVRLFVVPVLLGAGRLLFAPTGRAENLRLVENRTFDGGVVMLRHEVVRETSVG</sequence>
<reference evidence="3" key="1">
    <citation type="submission" date="2016-10" db="EMBL/GenBank/DDBJ databases">
        <authorList>
            <person name="Varghese N."/>
            <person name="Submissions S."/>
        </authorList>
    </citation>
    <scope>NUCLEOTIDE SEQUENCE [LARGE SCALE GENOMIC DNA]</scope>
    <source>
        <strain evidence="3">DSM 19083</strain>
    </source>
</reference>
<evidence type="ECO:0000313" key="3">
    <source>
        <dbReference type="Proteomes" id="UP000198520"/>
    </source>
</evidence>
<accession>A0A1I2DHM5</accession>
<dbReference type="InterPro" id="IPR050765">
    <property type="entry name" value="Riboflavin_Biosynth_HTPR"/>
</dbReference>
<organism evidence="2 3">
    <name type="scientific">Flavimobilis marinus</name>
    <dbReference type="NCBI Taxonomy" id="285351"/>
    <lineage>
        <taxon>Bacteria</taxon>
        <taxon>Bacillati</taxon>
        <taxon>Actinomycetota</taxon>
        <taxon>Actinomycetes</taxon>
        <taxon>Micrococcales</taxon>
        <taxon>Jonesiaceae</taxon>
        <taxon>Flavimobilis</taxon>
    </lineage>
</organism>
<dbReference type="SUPFAM" id="SSF53597">
    <property type="entry name" value="Dihydrofolate reductase-like"/>
    <property type="match status" value="1"/>
</dbReference>
<gene>
    <name evidence="2" type="ORF">SAMN04488035_0566</name>
</gene>
<dbReference type="OrthoDB" id="7342392at2"/>
<dbReference type="STRING" id="285351.SAMN04488035_0566"/>
<dbReference type="GO" id="GO:0008703">
    <property type="term" value="F:5-amino-6-(5-phosphoribosylamino)uracil reductase activity"/>
    <property type="evidence" value="ECO:0007669"/>
    <property type="project" value="InterPro"/>
</dbReference>
<dbReference type="GO" id="GO:0009231">
    <property type="term" value="P:riboflavin biosynthetic process"/>
    <property type="evidence" value="ECO:0007669"/>
    <property type="project" value="InterPro"/>
</dbReference>
<proteinExistence type="predicted"/>
<dbReference type="Pfam" id="PF01872">
    <property type="entry name" value="RibD_C"/>
    <property type="match status" value="1"/>
</dbReference>
<protein>
    <submittedName>
        <fullName evidence="2">Dihydrofolate reductase</fullName>
    </submittedName>
</protein>
<evidence type="ECO:0000259" key="1">
    <source>
        <dbReference type="Pfam" id="PF01872"/>
    </source>
</evidence>
<dbReference type="PANTHER" id="PTHR38011:SF11">
    <property type="entry name" value="2,5-DIAMINO-6-RIBOSYLAMINO-4(3H)-PYRIMIDINONE 5'-PHOSPHATE REDUCTASE"/>
    <property type="match status" value="1"/>
</dbReference>
<name>A0A1I2DHM5_9MICO</name>
<dbReference type="Proteomes" id="UP000198520">
    <property type="component" value="Unassembled WGS sequence"/>
</dbReference>
<dbReference type="PANTHER" id="PTHR38011">
    <property type="entry name" value="DIHYDROFOLATE REDUCTASE FAMILY PROTEIN (AFU_ORTHOLOGUE AFUA_8G06820)"/>
    <property type="match status" value="1"/>
</dbReference>
<dbReference type="AlphaFoldDB" id="A0A1I2DHM5"/>
<dbReference type="Gene3D" id="3.40.430.10">
    <property type="entry name" value="Dihydrofolate Reductase, subunit A"/>
    <property type="match status" value="1"/>
</dbReference>
<dbReference type="RefSeq" id="WP_093374837.1">
    <property type="nucleotide sequence ID" value="NZ_BNAN01000001.1"/>
</dbReference>
<keyword evidence="3" id="KW-1185">Reference proteome</keyword>
<feature type="domain" description="Bacterial bifunctional deaminase-reductase C-terminal" evidence="1">
    <location>
        <begin position="2"/>
        <end position="181"/>
    </location>
</feature>
<dbReference type="EMBL" id="FONZ01000001">
    <property type="protein sequence ID" value="SFE79987.1"/>
    <property type="molecule type" value="Genomic_DNA"/>
</dbReference>